<dbReference type="EMBL" id="LR728803">
    <property type="protein sequence ID" value="VWP00778.1"/>
    <property type="molecule type" value="Genomic_DNA"/>
</dbReference>
<proteinExistence type="predicted"/>
<accession>A0A5K1K6F7</accession>
<dbReference type="AlphaFoldDB" id="A0A5K1K6F7"/>
<organism evidence="2">
    <name type="scientific">Ganoderma boninense</name>
    <dbReference type="NCBI Taxonomy" id="34458"/>
    <lineage>
        <taxon>Eukaryota</taxon>
        <taxon>Fungi</taxon>
        <taxon>Dikarya</taxon>
        <taxon>Basidiomycota</taxon>
        <taxon>Agaricomycotina</taxon>
        <taxon>Agaricomycetes</taxon>
        <taxon>Polyporales</taxon>
        <taxon>Polyporaceae</taxon>
        <taxon>Ganoderma</taxon>
    </lineage>
</organism>
<feature type="region of interest" description="Disordered" evidence="1">
    <location>
        <begin position="58"/>
        <end position="82"/>
    </location>
</feature>
<protein>
    <submittedName>
        <fullName evidence="2">Copper resistance-associated P-type ATPase</fullName>
    </submittedName>
</protein>
<evidence type="ECO:0000313" key="2">
    <source>
        <dbReference type="EMBL" id="VWP00778.1"/>
    </source>
</evidence>
<sequence length="197" mass="21095">MNPHGYAQATYAPVSATSPAPAYDPNSPAGAQFTVNVGVPYNHSAVVYPNGPAAAPSTTNAFPAHPQLSLNPNGPSPIAPSPPVYNANIPTNSIPFPTDPNGNLVITYDLAAIHLNRKANEDKDIDMLSQKSDHTELLRAIQQDIQAQREQNAKDMKNLQDGINGIKEELVGLVKVMKEFMIQSNNTTMRAHGGFQG</sequence>
<reference evidence="2" key="1">
    <citation type="submission" date="2019-10" db="EMBL/GenBank/DDBJ databases">
        <authorList>
            <person name="Nor Muhammad N."/>
        </authorList>
    </citation>
    <scope>NUCLEOTIDE SEQUENCE</scope>
</reference>
<name>A0A5K1K6F7_9APHY</name>
<evidence type="ECO:0000256" key="1">
    <source>
        <dbReference type="SAM" id="MobiDB-lite"/>
    </source>
</evidence>
<gene>
    <name evidence="2" type="primary">Q9UVL6</name>
</gene>